<feature type="transmembrane region" description="Helical" evidence="6">
    <location>
        <begin position="239"/>
        <end position="259"/>
    </location>
</feature>
<evidence type="ECO:0000256" key="6">
    <source>
        <dbReference type="SAM" id="Phobius"/>
    </source>
</evidence>
<accession>A0A2J6Q1S0</accession>
<evidence type="ECO:0000259" key="7">
    <source>
        <dbReference type="Pfam" id="PF20684"/>
    </source>
</evidence>
<dbReference type="InterPro" id="IPR049326">
    <property type="entry name" value="Rhodopsin_dom_fungi"/>
</dbReference>
<evidence type="ECO:0000256" key="2">
    <source>
        <dbReference type="ARBA" id="ARBA00022692"/>
    </source>
</evidence>
<dbReference type="AlphaFoldDB" id="A0A2J6Q1S0"/>
<comment type="subcellular location">
    <subcellularLocation>
        <location evidence="1">Membrane</location>
        <topology evidence="1">Multi-pass membrane protein</topology>
    </subcellularLocation>
</comment>
<evidence type="ECO:0000256" key="4">
    <source>
        <dbReference type="ARBA" id="ARBA00023136"/>
    </source>
</evidence>
<comment type="similarity">
    <text evidence="5">Belongs to the SAT4 family.</text>
</comment>
<evidence type="ECO:0000256" key="5">
    <source>
        <dbReference type="ARBA" id="ARBA00038359"/>
    </source>
</evidence>
<evidence type="ECO:0000313" key="8">
    <source>
        <dbReference type="EMBL" id="PMD20154.1"/>
    </source>
</evidence>
<feature type="transmembrane region" description="Helical" evidence="6">
    <location>
        <begin position="45"/>
        <end position="66"/>
    </location>
</feature>
<dbReference type="GO" id="GO:0016020">
    <property type="term" value="C:membrane"/>
    <property type="evidence" value="ECO:0007669"/>
    <property type="project" value="UniProtKB-SubCell"/>
</dbReference>
<keyword evidence="3 6" id="KW-1133">Transmembrane helix</keyword>
<dbReference type="InterPro" id="IPR052337">
    <property type="entry name" value="SAT4-like"/>
</dbReference>
<evidence type="ECO:0000313" key="9">
    <source>
        <dbReference type="Proteomes" id="UP000235672"/>
    </source>
</evidence>
<evidence type="ECO:0000256" key="1">
    <source>
        <dbReference type="ARBA" id="ARBA00004141"/>
    </source>
</evidence>
<evidence type="ECO:0000256" key="3">
    <source>
        <dbReference type="ARBA" id="ARBA00022989"/>
    </source>
</evidence>
<dbReference type="Proteomes" id="UP000235672">
    <property type="component" value="Unassembled WGS sequence"/>
</dbReference>
<organism evidence="8 9">
    <name type="scientific">Hyaloscypha hepaticicola</name>
    <dbReference type="NCBI Taxonomy" id="2082293"/>
    <lineage>
        <taxon>Eukaryota</taxon>
        <taxon>Fungi</taxon>
        <taxon>Dikarya</taxon>
        <taxon>Ascomycota</taxon>
        <taxon>Pezizomycotina</taxon>
        <taxon>Leotiomycetes</taxon>
        <taxon>Helotiales</taxon>
        <taxon>Hyaloscyphaceae</taxon>
        <taxon>Hyaloscypha</taxon>
    </lineage>
</organism>
<keyword evidence="4 6" id="KW-0472">Membrane</keyword>
<feature type="domain" description="Rhodopsin" evidence="7">
    <location>
        <begin position="29"/>
        <end position="263"/>
    </location>
</feature>
<dbReference type="PANTHER" id="PTHR33048">
    <property type="entry name" value="PTH11-LIKE INTEGRAL MEMBRANE PROTEIN (AFU_ORTHOLOGUE AFUA_5G11245)"/>
    <property type="match status" value="1"/>
</dbReference>
<feature type="transmembrane region" description="Helical" evidence="6">
    <location>
        <begin position="12"/>
        <end position="33"/>
    </location>
</feature>
<gene>
    <name evidence="8" type="ORF">NA56DRAFT_602078</name>
</gene>
<feature type="transmembrane region" description="Helical" evidence="6">
    <location>
        <begin position="82"/>
        <end position="102"/>
    </location>
</feature>
<dbReference type="PANTHER" id="PTHR33048:SF151">
    <property type="entry name" value="INTEGRAL MEMBRANE PROTEIN"/>
    <property type="match status" value="1"/>
</dbReference>
<reference evidence="8 9" key="1">
    <citation type="submission" date="2016-05" db="EMBL/GenBank/DDBJ databases">
        <title>A degradative enzymes factory behind the ericoid mycorrhizal symbiosis.</title>
        <authorList>
            <consortium name="DOE Joint Genome Institute"/>
            <person name="Martino E."/>
            <person name="Morin E."/>
            <person name="Grelet G."/>
            <person name="Kuo A."/>
            <person name="Kohler A."/>
            <person name="Daghino S."/>
            <person name="Barry K."/>
            <person name="Choi C."/>
            <person name="Cichocki N."/>
            <person name="Clum A."/>
            <person name="Copeland A."/>
            <person name="Hainaut M."/>
            <person name="Haridas S."/>
            <person name="Labutti K."/>
            <person name="Lindquist E."/>
            <person name="Lipzen A."/>
            <person name="Khouja H.-R."/>
            <person name="Murat C."/>
            <person name="Ohm R."/>
            <person name="Olson A."/>
            <person name="Spatafora J."/>
            <person name="Veneault-Fourrey C."/>
            <person name="Henrissat B."/>
            <person name="Grigoriev I."/>
            <person name="Martin F."/>
            <person name="Perotto S."/>
        </authorList>
    </citation>
    <scope>NUCLEOTIDE SEQUENCE [LARGE SCALE GENOMIC DNA]</scope>
    <source>
        <strain evidence="8 9">UAMH 7357</strain>
    </source>
</reference>
<proteinExistence type="inferred from homology"/>
<feature type="transmembrane region" description="Helical" evidence="6">
    <location>
        <begin position="123"/>
        <end position="145"/>
    </location>
</feature>
<keyword evidence="9" id="KW-1185">Reference proteome</keyword>
<name>A0A2J6Q1S0_9HELO</name>
<feature type="transmembrane region" description="Helical" evidence="6">
    <location>
        <begin position="200"/>
        <end position="219"/>
    </location>
</feature>
<dbReference type="OrthoDB" id="10017208at2759"/>
<sequence length="391" mass="43780">MADNPDNLQPWVTATVSSVTVLAFSAVCLRLLSRYERKQQLWWDDWMIIWSMTWNLVVVGFIFGMLKCGMGLHADKVPTSDIVLMAKLLVVAEVLYVFNLVWTKFSLLMMYYRIFRFPYFKRWAYVIGTFIVAWVICITFLFIFICVPVQKLWYPQLPGRCINQVGTWIANATSTIASDLATLILPIPQVWGLKLRNIEKFALTMAFGLGFFVVFASVYRFTVLFSYSPKDPTYTLARTVGWTAIEMSAGIVSACLPTMRPAFHFIFRKLGMKGSVLGHFRNHGSTGGFPTDTNPSNITNDLTIIDAGTGPTQGHRKRGSQGPFYRLPDVAGSSGEESGPMPVDAKLRPDHGYKYTVTSLPGNKSEEESLGGDEVPLHSISVKTAISQFTN</sequence>
<dbReference type="STRING" id="1745343.A0A2J6Q1S0"/>
<dbReference type="EMBL" id="KZ613486">
    <property type="protein sequence ID" value="PMD20154.1"/>
    <property type="molecule type" value="Genomic_DNA"/>
</dbReference>
<keyword evidence="2 6" id="KW-0812">Transmembrane</keyword>
<protein>
    <submittedName>
        <fullName evidence="8">Integral membrane protein</fullName>
    </submittedName>
</protein>
<dbReference type="Pfam" id="PF20684">
    <property type="entry name" value="Fung_rhodopsin"/>
    <property type="match status" value="1"/>
</dbReference>